<dbReference type="Pfam" id="PF00534">
    <property type="entry name" value="Glycos_transf_1"/>
    <property type="match status" value="1"/>
</dbReference>
<evidence type="ECO:0000259" key="1">
    <source>
        <dbReference type="Pfam" id="PF00534"/>
    </source>
</evidence>
<dbReference type="Gene3D" id="3.40.50.2000">
    <property type="entry name" value="Glycogen Phosphorylase B"/>
    <property type="match status" value="2"/>
</dbReference>
<evidence type="ECO:0000313" key="3">
    <source>
        <dbReference type="EMBL" id="THF78305.1"/>
    </source>
</evidence>
<dbReference type="AlphaFoldDB" id="A0A4V3WEZ4"/>
<keyword evidence="4" id="KW-1185">Reference proteome</keyword>
<comment type="caution">
    <text evidence="3">The sequence shown here is derived from an EMBL/GenBank/DDBJ whole genome shotgun (WGS) entry which is preliminary data.</text>
</comment>
<gene>
    <name evidence="3" type="ORF">E6W99_16340</name>
</gene>
<feature type="domain" description="Glycosyl transferase family 1" evidence="1">
    <location>
        <begin position="149"/>
        <end position="315"/>
    </location>
</feature>
<evidence type="ECO:0000313" key="4">
    <source>
        <dbReference type="Proteomes" id="UP000310334"/>
    </source>
</evidence>
<dbReference type="EMBL" id="SSNT01000012">
    <property type="protein sequence ID" value="THF78305.1"/>
    <property type="molecule type" value="Genomic_DNA"/>
</dbReference>
<reference evidence="3 4" key="1">
    <citation type="submission" date="2019-04" db="EMBL/GenBank/DDBJ databases">
        <title>Bacillus sediminilitoris sp. nov., isolated from a tidal flat sediment on the East China Sea.</title>
        <authorList>
            <person name="Wei Y."/>
            <person name="Mao H."/>
            <person name="Fang J."/>
        </authorList>
    </citation>
    <scope>NUCLEOTIDE SEQUENCE [LARGE SCALE GENOMIC DNA]</scope>
    <source>
        <strain evidence="3 4">DSL-17</strain>
    </source>
</reference>
<dbReference type="PANTHER" id="PTHR12526">
    <property type="entry name" value="GLYCOSYLTRANSFERASE"/>
    <property type="match status" value="1"/>
</dbReference>
<protein>
    <submittedName>
        <fullName evidence="3">Colanic acid biosynthesis glycosyltransferase WcaL</fullName>
    </submittedName>
</protein>
<proteinExistence type="predicted"/>
<accession>A0A4V3WEZ4</accession>
<dbReference type="OrthoDB" id="73743at2"/>
<organism evidence="3 4">
    <name type="scientific">Metabacillus sediminilitoris</name>
    <dbReference type="NCBI Taxonomy" id="2567941"/>
    <lineage>
        <taxon>Bacteria</taxon>
        <taxon>Bacillati</taxon>
        <taxon>Bacillota</taxon>
        <taxon>Bacilli</taxon>
        <taxon>Bacillales</taxon>
        <taxon>Bacillaceae</taxon>
        <taxon>Metabacillus</taxon>
    </lineage>
</organism>
<dbReference type="SUPFAM" id="SSF53756">
    <property type="entry name" value="UDP-Glycosyltransferase/glycogen phosphorylase"/>
    <property type="match status" value="1"/>
</dbReference>
<evidence type="ECO:0000259" key="2">
    <source>
        <dbReference type="Pfam" id="PF13439"/>
    </source>
</evidence>
<keyword evidence="3" id="KW-0808">Transferase</keyword>
<dbReference type="InterPro" id="IPR028098">
    <property type="entry name" value="Glyco_trans_4-like_N"/>
</dbReference>
<dbReference type="InterPro" id="IPR001296">
    <property type="entry name" value="Glyco_trans_1"/>
</dbReference>
<dbReference type="Pfam" id="PF13439">
    <property type="entry name" value="Glyco_transf_4"/>
    <property type="match status" value="1"/>
</dbReference>
<feature type="domain" description="Glycosyltransferase subfamily 4-like N-terminal" evidence="2">
    <location>
        <begin position="22"/>
        <end position="140"/>
    </location>
</feature>
<sequence length="344" mass="39634">MYIQTVKLNQYRPIVIGPFPNSHNTLFQFEHYYNLSEIKDLGVFFKEQNVVAIHAHQGKHALVILPAAIKYNVPLIVHFRGRDSSTQTEKRYQKNLERYQHLIKHGAGYFAVCQFLAEELKKLGFPGDKVHVLYGGLDLNLYSFTEHSLPKEGEIKILSVARLVEKKGFLTLFKAFQRIQHEYPRTTLHIIGTGKDEEKLKSYIHEHKLNNRIFLRGPMDSKKISKELREAHLFCLASETGVDGDVEGIPNALKEAMASGLPVVSTYNGGIPELIKHKSTGYLAPEKNDFELAQGLKYFLDHPEEWKGYTERARQVIEEKFDSNKQIQEQQRLYALIENNLKKK</sequence>
<dbReference type="PANTHER" id="PTHR12526:SF630">
    <property type="entry name" value="GLYCOSYLTRANSFERASE"/>
    <property type="match status" value="1"/>
</dbReference>
<name>A0A4V3WEZ4_9BACI</name>
<dbReference type="GO" id="GO:0016757">
    <property type="term" value="F:glycosyltransferase activity"/>
    <property type="evidence" value="ECO:0007669"/>
    <property type="project" value="InterPro"/>
</dbReference>
<dbReference type="Proteomes" id="UP000310334">
    <property type="component" value="Unassembled WGS sequence"/>
</dbReference>
<dbReference type="RefSeq" id="WP_136356089.1">
    <property type="nucleotide sequence ID" value="NZ_SSNT01000012.1"/>
</dbReference>